<evidence type="ECO:0000256" key="8">
    <source>
        <dbReference type="RuleBase" id="RU003857"/>
    </source>
</evidence>
<feature type="transmembrane region" description="Helical" evidence="10">
    <location>
        <begin position="286"/>
        <end position="309"/>
    </location>
</feature>
<feature type="transmembrane region" description="Helical" evidence="10">
    <location>
        <begin position="188"/>
        <end position="211"/>
    </location>
</feature>
<accession>A0AAV9J4N5</accession>
<feature type="transmembrane region" description="Helical" evidence="10">
    <location>
        <begin position="231"/>
        <end position="249"/>
    </location>
</feature>
<dbReference type="EMBL" id="JAVFHQ010000080">
    <property type="protein sequence ID" value="KAK4539890.1"/>
    <property type="molecule type" value="Genomic_DNA"/>
</dbReference>
<dbReference type="InterPro" id="IPR013099">
    <property type="entry name" value="K_chnl_dom"/>
</dbReference>
<reference evidence="12 13" key="1">
    <citation type="submission" date="2021-11" db="EMBL/GenBank/DDBJ databases">
        <title>Black yeast isolated from Biological Soil Crust.</title>
        <authorList>
            <person name="Kurbessoian T."/>
        </authorList>
    </citation>
    <scope>NUCLEOTIDE SEQUENCE [LARGE SCALE GENOMIC DNA]</scope>
    <source>
        <strain evidence="12 13">CCFEE 5522</strain>
    </source>
</reference>
<keyword evidence="5 8" id="KW-0406">Ion transport</keyword>
<dbReference type="Proteomes" id="UP001324427">
    <property type="component" value="Unassembled WGS sequence"/>
</dbReference>
<dbReference type="PANTHER" id="PTHR11003">
    <property type="entry name" value="POTASSIUM CHANNEL, SUBFAMILY K"/>
    <property type="match status" value="1"/>
</dbReference>
<dbReference type="GO" id="GO:0005886">
    <property type="term" value="C:plasma membrane"/>
    <property type="evidence" value="ECO:0007669"/>
    <property type="project" value="TreeGrafter"/>
</dbReference>
<evidence type="ECO:0000256" key="4">
    <source>
        <dbReference type="ARBA" id="ARBA00022989"/>
    </source>
</evidence>
<feature type="compositionally biased region" description="Basic and acidic residues" evidence="9">
    <location>
        <begin position="749"/>
        <end position="776"/>
    </location>
</feature>
<proteinExistence type="inferred from homology"/>
<comment type="subcellular location">
    <subcellularLocation>
        <location evidence="1">Membrane</location>
        <topology evidence="1">Multi-pass membrane protein</topology>
    </subcellularLocation>
</comment>
<keyword evidence="13" id="KW-1185">Reference proteome</keyword>
<name>A0AAV9J4N5_9PEZI</name>
<feature type="compositionally biased region" description="Acidic residues" evidence="9">
    <location>
        <begin position="39"/>
        <end position="54"/>
    </location>
</feature>
<keyword evidence="4 10" id="KW-1133">Transmembrane helix</keyword>
<feature type="transmembrane region" description="Helical" evidence="10">
    <location>
        <begin position="382"/>
        <end position="406"/>
    </location>
</feature>
<feature type="transmembrane region" description="Helical" evidence="10">
    <location>
        <begin position="146"/>
        <end position="168"/>
    </location>
</feature>
<dbReference type="AlphaFoldDB" id="A0AAV9J4N5"/>
<keyword evidence="6 10" id="KW-0472">Membrane</keyword>
<evidence type="ECO:0000256" key="3">
    <source>
        <dbReference type="ARBA" id="ARBA00022692"/>
    </source>
</evidence>
<evidence type="ECO:0000256" key="1">
    <source>
        <dbReference type="ARBA" id="ARBA00004141"/>
    </source>
</evidence>
<dbReference type="GO" id="GO:0030322">
    <property type="term" value="P:stabilization of membrane potential"/>
    <property type="evidence" value="ECO:0007669"/>
    <property type="project" value="TreeGrafter"/>
</dbReference>
<dbReference type="PANTHER" id="PTHR11003:SF301">
    <property type="entry name" value="POTASSIUM CHANNEL PROTEIN"/>
    <property type="match status" value="1"/>
</dbReference>
<evidence type="ECO:0000313" key="12">
    <source>
        <dbReference type="EMBL" id="KAK4539890.1"/>
    </source>
</evidence>
<evidence type="ECO:0000313" key="13">
    <source>
        <dbReference type="Proteomes" id="UP001324427"/>
    </source>
</evidence>
<feature type="region of interest" description="Disordered" evidence="9">
    <location>
        <begin position="1"/>
        <end position="54"/>
    </location>
</feature>
<evidence type="ECO:0000256" key="5">
    <source>
        <dbReference type="ARBA" id="ARBA00023065"/>
    </source>
</evidence>
<evidence type="ECO:0000256" key="9">
    <source>
        <dbReference type="SAM" id="MobiDB-lite"/>
    </source>
</evidence>
<sequence length="776" mass="87431">MSAIDPGVEDTVKERSTGRGSESKHGDGRTHDIEADAYDRDDEREEEKEEEEEYKESSRWWFASTACPLLAGTFGPIANGFSICALVNEWRVYIPPEGTEEHGIKIMDPPWLLAVNAISLACALVGNGSLLLNMSRRLKFTIAQPITIVGFLLAGILLIVDMAVITSSPTYFLTGKNAPDAHHALTSAYYYAIFAAVFYIIIGSLMGLTVYGALKGYYERDFRLTPSQRTLMLQTMSFMAYLLLGALVFSKVEGWNYLDAVYWADVTLLTVGLGDYSPSTNVGRGLLFPFALGGILIVGLVIGSIRSLVLERGKEKLSARITEKHRSKAVHNVDERKQTVRISWFAAADFSTEPALSPAQRREEEFNVMRKVQATAENERRWAALGTSSLFALILWFVGAAIFMVCEKNQEWTYFQSLYFAYVCLLTIGYGDYEPMSNSGRAFFVVWSILAVPSLTILISDMGDTVVKWVSDLTVLVGSITVLPGEQGFRAGTKSVLQNMLANIKESLQNFTPPGLLGDRPGGHGIKHEKRIDSSEHERHMMDRVADRLTSHVEKEELQEAKQAERQGDDLEADIHFYHYVLARECRNVQKDLSATPPKQYTWQDWEYFLKLMGNEDDPKDYPGQKQPDILVPEALRMAPSSGSAGSDQTMTDGAVDRETEMKEWKQAHEKHKKFRPHPDRKNKRQLTTMDVLDWSWLSDKSPLMGSRSEPEWILERLSAALERELNRQRKGFKRQPPISMSEVRRRKASADRKDQEDPIANKEAHELDKAAKSKP</sequence>
<dbReference type="Gene3D" id="1.10.287.70">
    <property type="match status" value="2"/>
</dbReference>
<dbReference type="GO" id="GO:0015271">
    <property type="term" value="F:outward rectifier potassium channel activity"/>
    <property type="evidence" value="ECO:0007669"/>
    <property type="project" value="TreeGrafter"/>
</dbReference>
<feature type="region of interest" description="Disordered" evidence="9">
    <location>
        <begin position="727"/>
        <end position="776"/>
    </location>
</feature>
<feature type="domain" description="Potassium channel" evidence="11">
    <location>
        <begin position="392"/>
        <end position="467"/>
    </location>
</feature>
<keyword evidence="3 8" id="KW-0812">Transmembrane</keyword>
<evidence type="ECO:0000256" key="10">
    <source>
        <dbReference type="SAM" id="Phobius"/>
    </source>
</evidence>
<dbReference type="Pfam" id="PF07885">
    <property type="entry name" value="Ion_trans_2"/>
    <property type="match status" value="2"/>
</dbReference>
<feature type="transmembrane region" description="Helical" evidence="10">
    <location>
        <begin position="111"/>
        <end position="134"/>
    </location>
</feature>
<feature type="transmembrane region" description="Helical" evidence="10">
    <location>
        <begin position="442"/>
        <end position="460"/>
    </location>
</feature>
<organism evidence="12 13">
    <name type="scientific">Oleoguttula mirabilis</name>
    <dbReference type="NCBI Taxonomy" id="1507867"/>
    <lineage>
        <taxon>Eukaryota</taxon>
        <taxon>Fungi</taxon>
        <taxon>Dikarya</taxon>
        <taxon>Ascomycota</taxon>
        <taxon>Pezizomycotina</taxon>
        <taxon>Dothideomycetes</taxon>
        <taxon>Dothideomycetidae</taxon>
        <taxon>Mycosphaerellales</taxon>
        <taxon>Teratosphaeriaceae</taxon>
        <taxon>Oleoguttula</taxon>
    </lineage>
</organism>
<dbReference type="GO" id="GO:0022841">
    <property type="term" value="F:potassium ion leak channel activity"/>
    <property type="evidence" value="ECO:0007669"/>
    <property type="project" value="TreeGrafter"/>
</dbReference>
<comment type="caution">
    <text evidence="12">The sequence shown here is derived from an EMBL/GenBank/DDBJ whole genome shotgun (WGS) entry which is preliminary data.</text>
</comment>
<protein>
    <recommendedName>
        <fullName evidence="11">Potassium channel domain-containing protein</fullName>
    </recommendedName>
</protein>
<feature type="transmembrane region" description="Helical" evidence="10">
    <location>
        <begin position="412"/>
        <end position="430"/>
    </location>
</feature>
<gene>
    <name evidence="12" type="ORF">LTR36_010284</name>
</gene>
<dbReference type="SUPFAM" id="SSF81324">
    <property type="entry name" value="Voltage-gated potassium channels"/>
    <property type="match status" value="2"/>
</dbReference>
<evidence type="ECO:0000256" key="6">
    <source>
        <dbReference type="ARBA" id="ARBA00023136"/>
    </source>
</evidence>
<feature type="domain" description="Potassium channel" evidence="11">
    <location>
        <begin position="239"/>
        <end position="309"/>
    </location>
</feature>
<evidence type="ECO:0000256" key="7">
    <source>
        <dbReference type="ARBA" id="ARBA00023303"/>
    </source>
</evidence>
<dbReference type="InterPro" id="IPR003280">
    <property type="entry name" value="2pore_dom_K_chnl"/>
</dbReference>
<dbReference type="PRINTS" id="PR01333">
    <property type="entry name" value="2POREKCHANEL"/>
</dbReference>
<evidence type="ECO:0000259" key="11">
    <source>
        <dbReference type="Pfam" id="PF07885"/>
    </source>
</evidence>
<comment type="similarity">
    <text evidence="8">Belongs to the two pore domain potassium channel (TC 1.A.1.8) family.</text>
</comment>
<feature type="compositionally biased region" description="Basic and acidic residues" evidence="9">
    <location>
        <begin position="10"/>
        <end position="38"/>
    </location>
</feature>
<keyword evidence="7 8" id="KW-0407">Ion channel</keyword>
<evidence type="ECO:0000256" key="2">
    <source>
        <dbReference type="ARBA" id="ARBA00022448"/>
    </source>
</evidence>
<keyword evidence="2 8" id="KW-0813">Transport</keyword>